<dbReference type="PROSITE" id="PS01095">
    <property type="entry name" value="GH18_1"/>
    <property type="match status" value="2"/>
</dbReference>
<dbReference type="SUPFAM" id="SSF51445">
    <property type="entry name" value="(Trans)glycosidases"/>
    <property type="match status" value="2"/>
</dbReference>
<dbReference type="Gene3D" id="3.20.20.80">
    <property type="entry name" value="Glycosidases"/>
    <property type="match status" value="2"/>
</dbReference>
<dbReference type="InterPro" id="IPR050314">
    <property type="entry name" value="Glycosyl_Hydrlase_18"/>
</dbReference>
<evidence type="ECO:0000313" key="12">
    <source>
        <dbReference type="EMBL" id="KAK8738799.1"/>
    </source>
</evidence>
<dbReference type="InterPro" id="IPR002557">
    <property type="entry name" value="Chitin-bd_dom"/>
</dbReference>
<dbReference type="PROSITE" id="PS51910">
    <property type="entry name" value="GH18_2"/>
    <property type="match status" value="2"/>
</dbReference>
<evidence type="ECO:0000256" key="7">
    <source>
        <dbReference type="RuleBase" id="RU000489"/>
    </source>
</evidence>
<feature type="domain" description="GH18" evidence="11">
    <location>
        <begin position="550"/>
        <end position="920"/>
    </location>
</feature>
<dbReference type="GO" id="GO:0004568">
    <property type="term" value="F:chitinase activity"/>
    <property type="evidence" value="ECO:0007669"/>
    <property type="project" value="UniProtKB-ARBA"/>
</dbReference>
<evidence type="ECO:0000256" key="8">
    <source>
        <dbReference type="SAM" id="MobiDB-lite"/>
    </source>
</evidence>
<dbReference type="FunFam" id="3.10.50.10:FF:000001">
    <property type="entry name" value="Chitinase 3-like 1"/>
    <property type="match status" value="2"/>
</dbReference>
<keyword evidence="2" id="KW-0147">Chitin-binding</keyword>
<dbReference type="PROSITE" id="PS50940">
    <property type="entry name" value="CHIT_BIND_II"/>
    <property type="match status" value="1"/>
</dbReference>
<feature type="domain" description="Chitin-binding type-2" evidence="10">
    <location>
        <begin position="947"/>
        <end position="1006"/>
    </location>
</feature>
<evidence type="ECO:0000256" key="1">
    <source>
        <dbReference type="ARBA" id="ARBA00009121"/>
    </source>
</evidence>
<evidence type="ECO:0000256" key="5">
    <source>
        <dbReference type="ARBA" id="ARBA00023157"/>
    </source>
</evidence>
<dbReference type="GO" id="GO:0006032">
    <property type="term" value="P:chitin catabolic process"/>
    <property type="evidence" value="ECO:0007669"/>
    <property type="project" value="UniProtKB-ARBA"/>
</dbReference>
<keyword evidence="3 9" id="KW-0732">Signal</keyword>
<evidence type="ECO:0000313" key="13">
    <source>
        <dbReference type="Proteomes" id="UP001445076"/>
    </source>
</evidence>
<evidence type="ECO:0000256" key="2">
    <source>
        <dbReference type="ARBA" id="ARBA00022669"/>
    </source>
</evidence>
<evidence type="ECO:0000256" key="9">
    <source>
        <dbReference type="SAM" id="SignalP"/>
    </source>
</evidence>
<comment type="similarity">
    <text evidence="1">Belongs to the glycosyl hydrolase 18 family. Chitinase class II subfamily.</text>
</comment>
<feature type="domain" description="GH18" evidence="11">
    <location>
        <begin position="118"/>
        <end position="489"/>
    </location>
</feature>
<dbReference type="SUPFAM" id="SSF54556">
    <property type="entry name" value="Chitinase insertion domain"/>
    <property type="match status" value="2"/>
</dbReference>
<feature type="signal peptide" evidence="9">
    <location>
        <begin position="1"/>
        <end position="19"/>
    </location>
</feature>
<dbReference type="FunFam" id="3.20.20.80:FF:000007">
    <property type="entry name" value="Acidic mammalian chitinase"/>
    <property type="match status" value="2"/>
</dbReference>
<feature type="region of interest" description="Disordered" evidence="8">
    <location>
        <begin position="63"/>
        <end position="112"/>
    </location>
</feature>
<evidence type="ECO:0000256" key="4">
    <source>
        <dbReference type="ARBA" id="ARBA00022801"/>
    </source>
</evidence>
<dbReference type="InterPro" id="IPR001579">
    <property type="entry name" value="Glyco_hydro_18_chit_AS"/>
</dbReference>
<dbReference type="Proteomes" id="UP001445076">
    <property type="component" value="Unassembled WGS sequence"/>
</dbReference>
<dbReference type="GO" id="GO:0008061">
    <property type="term" value="F:chitin binding"/>
    <property type="evidence" value="ECO:0007669"/>
    <property type="project" value="UniProtKB-KW"/>
</dbReference>
<dbReference type="Pfam" id="PF00704">
    <property type="entry name" value="Glyco_hydro_18"/>
    <property type="match status" value="2"/>
</dbReference>
<gene>
    <name evidence="12" type="ORF">OTU49_003679</name>
</gene>
<evidence type="ECO:0000259" key="11">
    <source>
        <dbReference type="PROSITE" id="PS51910"/>
    </source>
</evidence>
<dbReference type="SMART" id="SM00636">
    <property type="entry name" value="Glyco_18"/>
    <property type="match status" value="2"/>
</dbReference>
<dbReference type="CDD" id="cd02872">
    <property type="entry name" value="GH18_chitolectin_chitotriosidase"/>
    <property type="match status" value="2"/>
</dbReference>
<dbReference type="SUPFAM" id="SSF57625">
    <property type="entry name" value="Invertebrate chitin-binding proteins"/>
    <property type="match status" value="1"/>
</dbReference>
<dbReference type="EMBL" id="JARKIK010000038">
    <property type="protein sequence ID" value="KAK8738799.1"/>
    <property type="molecule type" value="Genomic_DNA"/>
</dbReference>
<feature type="compositionally biased region" description="Polar residues" evidence="8">
    <location>
        <begin position="94"/>
        <end position="111"/>
    </location>
</feature>
<evidence type="ECO:0008006" key="14">
    <source>
        <dbReference type="Google" id="ProtNLM"/>
    </source>
</evidence>
<dbReference type="FunFam" id="2.170.140.10:FF:000007">
    <property type="entry name" value="Acidic mammalian chitinase"/>
    <property type="match status" value="1"/>
</dbReference>
<feature type="chain" id="PRO_5043654162" description="Chitinase" evidence="9">
    <location>
        <begin position="20"/>
        <end position="1014"/>
    </location>
</feature>
<proteinExistence type="inferred from homology"/>
<evidence type="ECO:0000256" key="3">
    <source>
        <dbReference type="ARBA" id="ARBA00022729"/>
    </source>
</evidence>
<dbReference type="Pfam" id="PF01607">
    <property type="entry name" value="CBM_14"/>
    <property type="match status" value="1"/>
</dbReference>
<organism evidence="12 13">
    <name type="scientific">Cherax quadricarinatus</name>
    <name type="common">Australian red claw crayfish</name>
    <dbReference type="NCBI Taxonomy" id="27406"/>
    <lineage>
        <taxon>Eukaryota</taxon>
        <taxon>Metazoa</taxon>
        <taxon>Ecdysozoa</taxon>
        <taxon>Arthropoda</taxon>
        <taxon>Crustacea</taxon>
        <taxon>Multicrustacea</taxon>
        <taxon>Malacostraca</taxon>
        <taxon>Eumalacostraca</taxon>
        <taxon>Eucarida</taxon>
        <taxon>Decapoda</taxon>
        <taxon>Pleocyemata</taxon>
        <taxon>Astacidea</taxon>
        <taxon>Parastacoidea</taxon>
        <taxon>Parastacidae</taxon>
        <taxon>Cherax</taxon>
    </lineage>
</organism>
<dbReference type="InterPro" id="IPR017853">
    <property type="entry name" value="GH"/>
</dbReference>
<sequence>MKARWMLLGVVLLATFTLAQDRASPRQRSRFRGRQREQGQETAASVQTETAVVNTLGTVGRRRIGVAPDTDTVPRRQATTSRNRNRLGPRFRPSASSQPKENGQAGSNALTSAGDGNRKLVCYYTNWSQYRPKIAKFLPEHIDPFLCTHIIYAFGWMKKGRLSSFESNDESKDGKTGFYEQVNGLKSQNPKLKVLLALGGWSFGTKKFKDMSATRYTRQTFIYSAVPFLRKHAFDGLDLDWEYPKGRDDTANFVLLLKELYEAFEAEAKETGQPRLMLTAAVPVGPDNIRGGYDVPVVSRYLDFINVMAYDFHGKWENQVGHNAPLYAPSDDTEWRKQLSVDHASNLWAKLGAPKEKLIIGMPTYGRTFTLANPARTNVNSPASGGGEAGKYTNEGGFMAYYEVCEHLRTGGEYVWHDEMQVPYMVKGSLWVGFDDERAIRNKMRWIKKNGFGGAMVWTIDMDDFTGTMCGEGVKYPLMSIMREEMMGVPRVGQDVDWSKVTKTSVATHTTLPPPISIDPMILVRQHQSNLAKQAAPRIDIIPSIPKDSPKVLCYYTSWAIKRPGAGRFEPESIDPFLCTHVIYAFAGMEDFRLAPGDPSDVSDGFKEGIYTRLIKLKEKNPTLKVMLALGGWAFGSKPFRELVSNQFRMNGFVYDSLEFLRLHEFDGLDIDWEYPRGPDDKANYVNFLKELRLAFEGEAKSTGNARLLLSAAVPASFEALAAGYDVPEISKYLDFINIMSYDFHGQWENEVGHNAPLLPLETASSYQQKLTVDYSVREWKKQGAPGQKIMVGMPTYGRSFTLTNVTKFDIGAEVSGGGHEGRYTQETGFMAYYEVCEFLFEDNTTLVWDNEQQVPFAYRGDQWLGFDDERSLAVKTDWLKTEGLGGVMVWSVDMDDFRGNCGAGKYPLLSTLTQSLSNYTVALTYEGPYENTGTLDGTSAKRDPTVIVCDEADGHISYHEDKADCTRYFMCEGERKHHMPCPVNLVFNAAQNVCDWPENVPGCENAIPNPARR</sequence>
<dbReference type="InterPro" id="IPR011583">
    <property type="entry name" value="Chitinase_II/V-like_cat"/>
</dbReference>
<dbReference type="PANTHER" id="PTHR11177:SF317">
    <property type="entry name" value="CHITINASE 12-RELATED"/>
    <property type="match status" value="1"/>
</dbReference>
<dbReference type="InterPro" id="IPR001223">
    <property type="entry name" value="Glyco_hydro18_cat"/>
</dbReference>
<keyword evidence="6 7" id="KW-0326">Glycosidase</keyword>
<dbReference type="GO" id="GO:0005576">
    <property type="term" value="C:extracellular region"/>
    <property type="evidence" value="ECO:0007669"/>
    <property type="project" value="InterPro"/>
</dbReference>
<dbReference type="InterPro" id="IPR029070">
    <property type="entry name" value="Chitinase_insertion_sf"/>
</dbReference>
<evidence type="ECO:0000256" key="6">
    <source>
        <dbReference type="ARBA" id="ARBA00023295"/>
    </source>
</evidence>
<feature type="region of interest" description="Disordered" evidence="8">
    <location>
        <begin position="22"/>
        <end position="48"/>
    </location>
</feature>
<reference evidence="12 13" key="1">
    <citation type="journal article" date="2024" name="BMC Genomics">
        <title>Genome assembly of redclaw crayfish (Cherax quadricarinatus) provides insights into its immune adaptation and hypoxia tolerance.</title>
        <authorList>
            <person name="Liu Z."/>
            <person name="Zheng J."/>
            <person name="Li H."/>
            <person name="Fang K."/>
            <person name="Wang S."/>
            <person name="He J."/>
            <person name="Zhou D."/>
            <person name="Weng S."/>
            <person name="Chi M."/>
            <person name="Gu Z."/>
            <person name="He J."/>
            <person name="Li F."/>
            <person name="Wang M."/>
        </authorList>
    </citation>
    <scope>NUCLEOTIDE SEQUENCE [LARGE SCALE GENOMIC DNA]</scope>
    <source>
        <strain evidence="12">ZL_2023a</strain>
    </source>
</reference>
<accession>A0AAW0XGF8</accession>
<name>A0AAW0XGF8_CHEQU</name>
<protein>
    <recommendedName>
        <fullName evidence="14">Chitinase</fullName>
    </recommendedName>
</protein>
<comment type="caution">
    <text evidence="12">The sequence shown here is derived from an EMBL/GenBank/DDBJ whole genome shotgun (WGS) entry which is preliminary data.</text>
</comment>
<dbReference type="SMART" id="SM00494">
    <property type="entry name" value="ChtBD2"/>
    <property type="match status" value="1"/>
</dbReference>
<dbReference type="Gene3D" id="3.10.50.10">
    <property type="match status" value="2"/>
</dbReference>
<dbReference type="InterPro" id="IPR036508">
    <property type="entry name" value="Chitin-bd_dom_sf"/>
</dbReference>
<evidence type="ECO:0000259" key="10">
    <source>
        <dbReference type="PROSITE" id="PS50940"/>
    </source>
</evidence>
<dbReference type="AlphaFoldDB" id="A0AAW0XGF8"/>
<dbReference type="GO" id="GO:0005975">
    <property type="term" value="P:carbohydrate metabolic process"/>
    <property type="evidence" value="ECO:0007669"/>
    <property type="project" value="InterPro"/>
</dbReference>
<keyword evidence="5" id="KW-1015">Disulfide bond</keyword>
<keyword evidence="13" id="KW-1185">Reference proteome</keyword>
<dbReference type="PANTHER" id="PTHR11177">
    <property type="entry name" value="CHITINASE"/>
    <property type="match status" value="1"/>
</dbReference>
<dbReference type="Gene3D" id="2.170.140.10">
    <property type="entry name" value="Chitin binding domain"/>
    <property type="match status" value="1"/>
</dbReference>
<keyword evidence="4 7" id="KW-0378">Hydrolase</keyword>